<dbReference type="NCBIfam" id="TIGR00369">
    <property type="entry name" value="unchar_dom_1"/>
    <property type="match status" value="1"/>
</dbReference>
<protein>
    <recommendedName>
        <fullName evidence="2">Thioesterase domain-containing protein</fullName>
    </recommendedName>
</protein>
<proteinExistence type="predicted"/>
<dbReference type="SUPFAM" id="SSF54637">
    <property type="entry name" value="Thioesterase/thiol ester dehydrase-isomerase"/>
    <property type="match status" value="1"/>
</dbReference>
<dbReference type="InterPro" id="IPR006683">
    <property type="entry name" value="Thioestr_dom"/>
</dbReference>
<dbReference type="Gene3D" id="3.10.129.10">
    <property type="entry name" value="Hotdog Thioesterase"/>
    <property type="match status" value="1"/>
</dbReference>
<keyword evidence="1" id="KW-0378">Hydrolase</keyword>
<dbReference type="AlphaFoldDB" id="A0A0F9LZB7"/>
<evidence type="ECO:0000259" key="2">
    <source>
        <dbReference type="Pfam" id="PF03061"/>
    </source>
</evidence>
<dbReference type="CDD" id="cd03443">
    <property type="entry name" value="PaaI_thioesterase"/>
    <property type="match status" value="1"/>
</dbReference>
<gene>
    <name evidence="3" type="ORF">LCGC14_1522480</name>
</gene>
<feature type="domain" description="Thioesterase" evidence="2">
    <location>
        <begin position="47"/>
        <end position="122"/>
    </location>
</feature>
<dbReference type="EMBL" id="LAZR01011310">
    <property type="protein sequence ID" value="KKM62362.1"/>
    <property type="molecule type" value="Genomic_DNA"/>
</dbReference>
<dbReference type="InterPro" id="IPR003736">
    <property type="entry name" value="PAAI_dom"/>
</dbReference>
<dbReference type="GO" id="GO:0016787">
    <property type="term" value="F:hydrolase activity"/>
    <property type="evidence" value="ECO:0007669"/>
    <property type="project" value="UniProtKB-KW"/>
</dbReference>
<accession>A0A0F9LZB7</accession>
<evidence type="ECO:0000313" key="3">
    <source>
        <dbReference type="EMBL" id="KKM62362.1"/>
    </source>
</evidence>
<dbReference type="Pfam" id="PF03061">
    <property type="entry name" value="4HBT"/>
    <property type="match status" value="1"/>
</dbReference>
<name>A0A0F9LZB7_9ZZZZ</name>
<sequence length="133" mass="14090">MTPETAQTVLTEHFAPWVMALDPTVTEIGVDRTTLTIPITDQIIRTGGIVSGQTMTALADTAMVLACMGHLKTLLAIGTVTLDTQFLRPATGTSIRAEAEVTRAGRTMIFARCTLIAEPSGKPVAMATATFAR</sequence>
<organism evidence="3">
    <name type="scientific">marine sediment metagenome</name>
    <dbReference type="NCBI Taxonomy" id="412755"/>
    <lineage>
        <taxon>unclassified sequences</taxon>
        <taxon>metagenomes</taxon>
        <taxon>ecological metagenomes</taxon>
    </lineage>
</organism>
<evidence type="ECO:0000256" key="1">
    <source>
        <dbReference type="ARBA" id="ARBA00022801"/>
    </source>
</evidence>
<reference evidence="3" key="1">
    <citation type="journal article" date="2015" name="Nature">
        <title>Complex archaea that bridge the gap between prokaryotes and eukaryotes.</title>
        <authorList>
            <person name="Spang A."/>
            <person name="Saw J.H."/>
            <person name="Jorgensen S.L."/>
            <person name="Zaremba-Niedzwiedzka K."/>
            <person name="Martijn J."/>
            <person name="Lind A.E."/>
            <person name="van Eijk R."/>
            <person name="Schleper C."/>
            <person name="Guy L."/>
            <person name="Ettema T.J."/>
        </authorList>
    </citation>
    <scope>NUCLEOTIDE SEQUENCE</scope>
</reference>
<dbReference type="InterPro" id="IPR029069">
    <property type="entry name" value="HotDog_dom_sf"/>
</dbReference>
<comment type="caution">
    <text evidence="3">The sequence shown here is derived from an EMBL/GenBank/DDBJ whole genome shotgun (WGS) entry which is preliminary data.</text>
</comment>